<accession>A0ABV3SHA2</accession>
<reference evidence="2 3" key="1">
    <citation type="submission" date="2024-05" db="EMBL/GenBank/DDBJ databases">
        <authorList>
            <person name="Jiang F."/>
        </authorList>
    </citation>
    <scope>NUCLEOTIDE SEQUENCE [LARGE SCALE GENOMIC DNA]</scope>
    <source>
        <strain evidence="2 3">LZ166</strain>
    </source>
</reference>
<keyword evidence="1" id="KW-1133">Transmembrane helix</keyword>
<dbReference type="RefSeq" id="WP_367954003.1">
    <property type="nucleotide sequence ID" value="NZ_JBDPGJ010000002.1"/>
</dbReference>
<keyword evidence="1" id="KW-0812">Transmembrane</keyword>
<dbReference type="InterPro" id="IPR021738">
    <property type="entry name" value="DUF3309"/>
</dbReference>
<dbReference type="Pfam" id="PF11752">
    <property type="entry name" value="DUF3309"/>
    <property type="match status" value="1"/>
</dbReference>
<evidence type="ECO:0000256" key="1">
    <source>
        <dbReference type="SAM" id="Phobius"/>
    </source>
</evidence>
<gene>
    <name evidence="2" type="ORF">ABGN05_10725</name>
</gene>
<dbReference type="Proteomes" id="UP001556692">
    <property type="component" value="Unassembled WGS sequence"/>
</dbReference>
<proteinExistence type="predicted"/>
<evidence type="ECO:0000313" key="2">
    <source>
        <dbReference type="EMBL" id="MEX0406138.1"/>
    </source>
</evidence>
<evidence type="ECO:0000313" key="3">
    <source>
        <dbReference type="Proteomes" id="UP001556692"/>
    </source>
</evidence>
<dbReference type="EMBL" id="JBDPGJ010000002">
    <property type="protein sequence ID" value="MEX0406138.1"/>
    <property type="molecule type" value="Genomic_DNA"/>
</dbReference>
<keyword evidence="3" id="KW-1185">Reference proteome</keyword>
<keyword evidence="1" id="KW-0472">Membrane</keyword>
<sequence>MSSTTFIIIVLILALIAVLPNWPWARRWRWAPSIITGTILAVVILVA</sequence>
<name>A0ABV3SHA2_9HYPH</name>
<organism evidence="2 3">
    <name type="scientific">Aquibium pacificus</name>
    <dbReference type="NCBI Taxonomy" id="3153579"/>
    <lineage>
        <taxon>Bacteria</taxon>
        <taxon>Pseudomonadati</taxon>
        <taxon>Pseudomonadota</taxon>
        <taxon>Alphaproteobacteria</taxon>
        <taxon>Hyphomicrobiales</taxon>
        <taxon>Phyllobacteriaceae</taxon>
        <taxon>Aquibium</taxon>
    </lineage>
</organism>
<protein>
    <submittedName>
        <fullName evidence="2">DUF3309 family protein</fullName>
    </submittedName>
</protein>
<comment type="caution">
    <text evidence="2">The sequence shown here is derived from an EMBL/GenBank/DDBJ whole genome shotgun (WGS) entry which is preliminary data.</text>
</comment>
<feature type="transmembrane region" description="Helical" evidence="1">
    <location>
        <begin position="30"/>
        <end position="46"/>
    </location>
</feature>